<evidence type="ECO:0000313" key="12">
    <source>
        <dbReference type="Proteomes" id="UP001296943"/>
    </source>
</evidence>
<proteinExistence type="inferred from homology"/>
<reference evidence="11 12" key="1">
    <citation type="submission" date="2021-01" db="EMBL/GenBank/DDBJ databases">
        <title>Genomic Encyclopedia of Type Strains, Phase IV (KMG-IV): sequencing the most valuable type-strain genomes for metagenomic binning, comparative biology and taxonomic classification.</title>
        <authorList>
            <person name="Goeker M."/>
        </authorList>
    </citation>
    <scope>NUCLEOTIDE SEQUENCE [LARGE SCALE GENOMIC DNA]</scope>
    <source>
        <strain evidence="11 12">DSM 23711</strain>
    </source>
</reference>
<dbReference type="Pfam" id="PF00005">
    <property type="entry name" value="ABC_tran"/>
    <property type="match status" value="1"/>
</dbReference>
<keyword evidence="5" id="KW-0997">Cell inner membrane</keyword>
<evidence type="ECO:0000313" key="11">
    <source>
        <dbReference type="EMBL" id="MBM7573705.1"/>
    </source>
</evidence>
<dbReference type="InterPro" id="IPR050388">
    <property type="entry name" value="ABC_Ni/Peptide_Import"/>
</dbReference>
<dbReference type="NCBIfam" id="TIGR01727">
    <property type="entry name" value="oligo_HPY"/>
    <property type="match status" value="1"/>
</dbReference>
<evidence type="ECO:0000256" key="9">
    <source>
        <dbReference type="ARBA" id="ARBA00023136"/>
    </source>
</evidence>
<dbReference type="CDD" id="cd03257">
    <property type="entry name" value="ABC_NikE_OppD_transporters"/>
    <property type="match status" value="1"/>
</dbReference>
<dbReference type="PROSITE" id="PS50893">
    <property type="entry name" value="ABC_TRANSPORTER_2"/>
    <property type="match status" value="1"/>
</dbReference>
<dbReference type="InterPro" id="IPR013563">
    <property type="entry name" value="Oligopep_ABC_C"/>
</dbReference>
<evidence type="ECO:0000256" key="4">
    <source>
        <dbReference type="ARBA" id="ARBA00022475"/>
    </source>
</evidence>
<dbReference type="PANTHER" id="PTHR43297">
    <property type="entry name" value="OLIGOPEPTIDE TRANSPORT ATP-BINDING PROTEIN APPD"/>
    <property type="match status" value="1"/>
</dbReference>
<dbReference type="PROSITE" id="PS00211">
    <property type="entry name" value="ABC_TRANSPORTER_1"/>
    <property type="match status" value="1"/>
</dbReference>
<dbReference type="InterPro" id="IPR003593">
    <property type="entry name" value="AAA+_ATPase"/>
</dbReference>
<keyword evidence="12" id="KW-1185">Reference proteome</keyword>
<protein>
    <submittedName>
        <fullName evidence="11">Oligopeptide/dipeptide ABC transporter ATP-binding protein</fullName>
    </submittedName>
</protein>
<organism evidence="11 12">
    <name type="scientific">Aquibacillus albus</name>
    <dbReference type="NCBI Taxonomy" id="1168171"/>
    <lineage>
        <taxon>Bacteria</taxon>
        <taxon>Bacillati</taxon>
        <taxon>Bacillota</taxon>
        <taxon>Bacilli</taxon>
        <taxon>Bacillales</taxon>
        <taxon>Bacillaceae</taxon>
        <taxon>Aquibacillus</taxon>
    </lineage>
</organism>
<keyword evidence="9" id="KW-0472">Membrane</keyword>
<keyword evidence="6" id="KW-0547">Nucleotide-binding</keyword>
<dbReference type="InterPro" id="IPR017871">
    <property type="entry name" value="ABC_transporter-like_CS"/>
</dbReference>
<dbReference type="EMBL" id="JAFBDR010000044">
    <property type="protein sequence ID" value="MBM7573705.1"/>
    <property type="molecule type" value="Genomic_DNA"/>
</dbReference>
<dbReference type="PROSITE" id="PS00675">
    <property type="entry name" value="SIGMA54_INTERACT_1"/>
    <property type="match status" value="1"/>
</dbReference>
<dbReference type="Pfam" id="PF08352">
    <property type="entry name" value="oligo_HPY"/>
    <property type="match status" value="1"/>
</dbReference>
<evidence type="ECO:0000256" key="1">
    <source>
        <dbReference type="ARBA" id="ARBA00004202"/>
    </source>
</evidence>
<comment type="similarity">
    <text evidence="2">Belongs to the ABC transporter superfamily.</text>
</comment>
<dbReference type="InterPro" id="IPR025662">
    <property type="entry name" value="Sigma_54_int_dom_ATP-bd_1"/>
</dbReference>
<keyword evidence="8" id="KW-1278">Translocase</keyword>
<dbReference type="RefSeq" id="WP_204502337.1">
    <property type="nucleotide sequence ID" value="NZ_JAFBDR010000044.1"/>
</dbReference>
<evidence type="ECO:0000256" key="2">
    <source>
        <dbReference type="ARBA" id="ARBA00005417"/>
    </source>
</evidence>
<gene>
    <name evidence="11" type="ORF">JOC48_004291</name>
</gene>
<dbReference type="Gene3D" id="3.40.50.300">
    <property type="entry name" value="P-loop containing nucleotide triphosphate hydrolases"/>
    <property type="match status" value="1"/>
</dbReference>
<dbReference type="PANTHER" id="PTHR43297:SF14">
    <property type="entry name" value="ATPASE AAA-TYPE CORE DOMAIN-CONTAINING PROTEIN"/>
    <property type="match status" value="1"/>
</dbReference>
<keyword evidence="4" id="KW-1003">Cell membrane</keyword>
<evidence type="ECO:0000256" key="6">
    <source>
        <dbReference type="ARBA" id="ARBA00022741"/>
    </source>
</evidence>
<evidence type="ECO:0000256" key="5">
    <source>
        <dbReference type="ARBA" id="ARBA00022519"/>
    </source>
</evidence>
<dbReference type="SMART" id="SM00382">
    <property type="entry name" value="AAA"/>
    <property type="match status" value="1"/>
</dbReference>
<name>A0ABS2N746_9BACI</name>
<evidence type="ECO:0000259" key="10">
    <source>
        <dbReference type="PROSITE" id="PS50893"/>
    </source>
</evidence>
<evidence type="ECO:0000256" key="7">
    <source>
        <dbReference type="ARBA" id="ARBA00022840"/>
    </source>
</evidence>
<dbReference type="InterPro" id="IPR027417">
    <property type="entry name" value="P-loop_NTPase"/>
</dbReference>
<comment type="subcellular location">
    <subcellularLocation>
        <location evidence="1">Cell membrane</location>
        <topology evidence="1">Peripheral membrane protein</topology>
    </subcellularLocation>
</comment>
<dbReference type="InterPro" id="IPR003439">
    <property type="entry name" value="ABC_transporter-like_ATP-bd"/>
</dbReference>
<evidence type="ECO:0000256" key="8">
    <source>
        <dbReference type="ARBA" id="ARBA00022967"/>
    </source>
</evidence>
<dbReference type="SUPFAM" id="SSF52540">
    <property type="entry name" value="P-loop containing nucleoside triphosphate hydrolases"/>
    <property type="match status" value="1"/>
</dbReference>
<keyword evidence="7 11" id="KW-0067">ATP-binding</keyword>
<feature type="domain" description="ABC transporter" evidence="10">
    <location>
        <begin position="5"/>
        <end position="253"/>
    </location>
</feature>
<dbReference type="GO" id="GO:0005524">
    <property type="term" value="F:ATP binding"/>
    <property type="evidence" value="ECO:0007669"/>
    <property type="project" value="UniProtKB-KW"/>
</dbReference>
<evidence type="ECO:0000256" key="3">
    <source>
        <dbReference type="ARBA" id="ARBA00022448"/>
    </source>
</evidence>
<comment type="caution">
    <text evidence="11">The sequence shown here is derived from an EMBL/GenBank/DDBJ whole genome shotgun (WGS) entry which is preliminary data.</text>
</comment>
<sequence>METALTIENLQTTFRLGKKDLTAVRGVSLEVKKGRTLVILGESGSGKSVLLKTILRLLDEDKTTITGKVEYNQKNIIQLPEQEMAKLRGKQIGMIYQNALTAMDPVFKVGHQLDEVIEKHISPKERKKKVIQAFKDVGIPSPEERIDAYPHELSGGMRQRAVIAMSLISHPDILLADEPTTALDVTIQSQILHLLKKIQTEFGTTIVFVTHDIGVAAALADDIAVMYAGNIVEYGKADDVLYTPNHPYTKGLIDATPQRGRKKQKLVSIPGEPPSLLRLPKGCAFAPRCSFATQKCLEKAPASANYKSNNVACYYPLQKTEVNTYAKDVSL</sequence>
<dbReference type="Proteomes" id="UP001296943">
    <property type="component" value="Unassembled WGS sequence"/>
</dbReference>
<keyword evidence="3" id="KW-0813">Transport</keyword>
<accession>A0ABS2N746</accession>